<dbReference type="SUPFAM" id="SSF52980">
    <property type="entry name" value="Restriction endonuclease-like"/>
    <property type="match status" value="1"/>
</dbReference>
<evidence type="ECO:0000259" key="1">
    <source>
        <dbReference type="Pfam" id="PF04471"/>
    </source>
</evidence>
<sequence length="86" mass="9467">GVINEDRLGLDTIYVQAKKWQGNIGRPKLMEFVGALKGQKANKGVFITTSKFTNDAIDYVSKVDSNVVLIDGDQLAEFMIDLTSLC</sequence>
<name>X1QY45_9ZZZZ</name>
<dbReference type="GO" id="GO:0003677">
    <property type="term" value="F:DNA binding"/>
    <property type="evidence" value="ECO:0007669"/>
    <property type="project" value="InterPro"/>
</dbReference>
<evidence type="ECO:0000313" key="2">
    <source>
        <dbReference type="EMBL" id="GAI73208.1"/>
    </source>
</evidence>
<comment type="caution">
    <text evidence="2">The sequence shown here is derived from an EMBL/GenBank/DDBJ whole genome shotgun (WGS) entry which is preliminary data.</text>
</comment>
<dbReference type="InterPro" id="IPR011856">
    <property type="entry name" value="tRNA_endonuc-like_dom_sf"/>
</dbReference>
<dbReference type="InterPro" id="IPR052906">
    <property type="entry name" value="Type_IV_Methyl-Rstrct_Enzyme"/>
</dbReference>
<dbReference type="InterPro" id="IPR007560">
    <property type="entry name" value="Restrct_endonuc_IV_Mrr"/>
</dbReference>
<reference evidence="2" key="1">
    <citation type="journal article" date="2014" name="Front. Microbiol.">
        <title>High frequency of phylogenetically diverse reductive dehalogenase-homologous genes in deep subseafloor sedimentary metagenomes.</title>
        <authorList>
            <person name="Kawai M."/>
            <person name="Futagami T."/>
            <person name="Toyoda A."/>
            <person name="Takaki Y."/>
            <person name="Nishi S."/>
            <person name="Hori S."/>
            <person name="Arai W."/>
            <person name="Tsubouchi T."/>
            <person name="Morono Y."/>
            <person name="Uchiyama I."/>
            <person name="Ito T."/>
            <person name="Fujiyama A."/>
            <person name="Inagaki F."/>
            <person name="Takami H."/>
        </authorList>
    </citation>
    <scope>NUCLEOTIDE SEQUENCE</scope>
    <source>
        <strain evidence="2">Expedition CK06-06</strain>
    </source>
</reference>
<proteinExistence type="predicted"/>
<dbReference type="GO" id="GO:0009307">
    <property type="term" value="P:DNA restriction-modification system"/>
    <property type="evidence" value="ECO:0007669"/>
    <property type="project" value="InterPro"/>
</dbReference>
<dbReference type="Gene3D" id="3.40.1350.10">
    <property type="match status" value="1"/>
</dbReference>
<feature type="domain" description="Restriction endonuclease type IV Mrr" evidence="1">
    <location>
        <begin position="1"/>
        <end position="79"/>
    </location>
</feature>
<gene>
    <name evidence="2" type="ORF">S12H4_25255</name>
</gene>
<organism evidence="2">
    <name type="scientific">marine sediment metagenome</name>
    <dbReference type="NCBI Taxonomy" id="412755"/>
    <lineage>
        <taxon>unclassified sequences</taxon>
        <taxon>metagenomes</taxon>
        <taxon>ecological metagenomes</taxon>
    </lineage>
</organism>
<dbReference type="PANTHER" id="PTHR30015">
    <property type="entry name" value="MRR RESTRICTION SYSTEM PROTEIN"/>
    <property type="match status" value="1"/>
</dbReference>
<dbReference type="Pfam" id="PF04471">
    <property type="entry name" value="Mrr_cat"/>
    <property type="match status" value="1"/>
</dbReference>
<accession>X1QY45</accession>
<dbReference type="EMBL" id="BARW01014066">
    <property type="protein sequence ID" value="GAI73208.1"/>
    <property type="molecule type" value="Genomic_DNA"/>
</dbReference>
<protein>
    <recommendedName>
        <fullName evidence="1">Restriction endonuclease type IV Mrr domain-containing protein</fullName>
    </recommendedName>
</protein>
<dbReference type="InterPro" id="IPR011335">
    <property type="entry name" value="Restrct_endonuc-II-like"/>
</dbReference>
<dbReference type="PANTHER" id="PTHR30015:SF7">
    <property type="entry name" value="TYPE IV METHYL-DIRECTED RESTRICTION ENZYME ECOKMRR"/>
    <property type="match status" value="1"/>
</dbReference>
<dbReference type="AlphaFoldDB" id="X1QY45"/>
<dbReference type="GO" id="GO:0015666">
    <property type="term" value="F:restriction endodeoxyribonuclease activity"/>
    <property type="evidence" value="ECO:0007669"/>
    <property type="project" value="TreeGrafter"/>
</dbReference>
<feature type="non-terminal residue" evidence="2">
    <location>
        <position position="1"/>
    </location>
</feature>